<evidence type="ECO:0000313" key="2">
    <source>
        <dbReference type="Proteomes" id="UP000243975"/>
    </source>
</evidence>
<accession>A0A103XCA1</accession>
<dbReference type="Gramene" id="KVH88071">
    <property type="protein sequence ID" value="KVH88071"/>
    <property type="gene ID" value="Ccrd_024543"/>
</dbReference>
<protein>
    <submittedName>
        <fullName evidence="1">Chaperonin Cpn60/TCP-1</fullName>
    </submittedName>
</protein>
<gene>
    <name evidence="1" type="ORF">Ccrd_024543</name>
</gene>
<evidence type="ECO:0000313" key="1">
    <source>
        <dbReference type="EMBL" id="KVH88071.1"/>
    </source>
</evidence>
<dbReference type="InterPro" id="IPR027413">
    <property type="entry name" value="GROEL-like_equatorial_sf"/>
</dbReference>
<dbReference type="Proteomes" id="UP000243975">
    <property type="component" value="Unassembled WGS sequence"/>
</dbReference>
<reference evidence="1 2" key="1">
    <citation type="journal article" date="2016" name="Sci. Rep.">
        <title>The genome sequence of the outbreeding globe artichoke constructed de novo incorporating a phase-aware low-pass sequencing strategy of F1 progeny.</title>
        <authorList>
            <person name="Scaglione D."/>
            <person name="Reyes-Chin-Wo S."/>
            <person name="Acquadro A."/>
            <person name="Froenicke L."/>
            <person name="Portis E."/>
            <person name="Beitel C."/>
            <person name="Tirone M."/>
            <person name="Mauro R."/>
            <person name="Lo Monaco A."/>
            <person name="Mauromicale G."/>
            <person name="Faccioli P."/>
            <person name="Cattivelli L."/>
            <person name="Rieseberg L."/>
            <person name="Michelmore R."/>
            <person name="Lanteri S."/>
        </authorList>
    </citation>
    <scope>NUCLEOTIDE SEQUENCE [LARGE SCALE GENOMIC DNA]</scope>
    <source>
        <strain evidence="1">2C</strain>
    </source>
</reference>
<keyword evidence="2" id="KW-1185">Reference proteome</keyword>
<proteinExistence type="predicted"/>
<dbReference type="STRING" id="59895.A0A103XCA1"/>
<dbReference type="SUPFAM" id="SSF48592">
    <property type="entry name" value="GroEL equatorial domain-like"/>
    <property type="match status" value="1"/>
</dbReference>
<dbReference type="EMBL" id="LEKV01005589">
    <property type="protein sequence ID" value="KVH88071.1"/>
    <property type="molecule type" value="Genomic_DNA"/>
</dbReference>
<dbReference type="Gene3D" id="1.10.560.10">
    <property type="entry name" value="GroEL-like equatorial domain"/>
    <property type="match status" value="1"/>
</dbReference>
<name>A0A103XCA1_CYNCS</name>
<comment type="caution">
    <text evidence="1">The sequence shown here is derived from an EMBL/GenBank/DDBJ whole genome shotgun (WGS) entry which is preliminary data.</text>
</comment>
<dbReference type="AlphaFoldDB" id="A0A103XCA1"/>
<sequence>MPFHRSPPPRRRFIQVVPPNTTIQAFLSLSKMTIPLKASFHHSIVQSNKVEKGFCTEWGNHTVANDGTTILEQMDVDNQIGKLMVELSEVKATRLVMGWWHRYTDVNSGDKRGVVA</sequence>
<organism evidence="1 2">
    <name type="scientific">Cynara cardunculus var. scolymus</name>
    <name type="common">Globe artichoke</name>
    <name type="synonym">Cynara scolymus</name>
    <dbReference type="NCBI Taxonomy" id="59895"/>
    <lineage>
        <taxon>Eukaryota</taxon>
        <taxon>Viridiplantae</taxon>
        <taxon>Streptophyta</taxon>
        <taxon>Embryophyta</taxon>
        <taxon>Tracheophyta</taxon>
        <taxon>Spermatophyta</taxon>
        <taxon>Magnoliopsida</taxon>
        <taxon>eudicotyledons</taxon>
        <taxon>Gunneridae</taxon>
        <taxon>Pentapetalae</taxon>
        <taxon>asterids</taxon>
        <taxon>campanulids</taxon>
        <taxon>Asterales</taxon>
        <taxon>Asteraceae</taxon>
        <taxon>Carduoideae</taxon>
        <taxon>Cardueae</taxon>
        <taxon>Carduinae</taxon>
        <taxon>Cynara</taxon>
    </lineage>
</organism>